<sequence>MDPKELREFMVRTQLVPMGIKDERLLNAMKKVPRHLFVEESKRHEAYGDTALSIGEGQTISQPYMVAVMTELLELKGDEKVLEIGTGSGYQTAILSELAKEVYTIERVAVLAQRTEERFHSLGYDNIYVRVGDGTLGWPGDAPFDRIIITAGTPRVPDPLMEQLSDDGILVAPVGDRFSQQLLKIRKHKGGPLEEYHTPCVFVPLIGKYGWQGED</sequence>
<keyword evidence="5 7" id="KW-0808">Transferase</keyword>
<reference evidence="8 9" key="1">
    <citation type="submission" date="2018-09" db="EMBL/GenBank/DDBJ databases">
        <title>Discovery and Ecogenomic Context for Candidatus Cryosericales, a Global Caldiserica Order Active in Thawing Permafrost.</title>
        <authorList>
            <person name="Martinez M.A."/>
            <person name="Woodcroft B.J."/>
            <person name="Ignacio Espinoza J.C."/>
            <person name="Zayed A."/>
            <person name="Singleton C.M."/>
            <person name="Boyd J."/>
            <person name="Li Y.-F."/>
            <person name="Purvine S."/>
            <person name="Maughan H."/>
            <person name="Hodgkins S.B."/>
            <person name="Anderson D."/>
            <person name="Sederholm M."/>
            <person name="Temperton B."/>
            <person name="Saleska S.R."/>
            <person name="Tyson G.W."/>
            <person name="Rich V.I."/>
        </authorList>
    </citation>
    <scope>NUCLEOTIDE SEQUENCE [LARGE SCALE GENOMIC DNA]</scope>
    <source>
        <strain evidence="8 9">SMC1</strain>
    </source>
</reference>
<dbReference type="PANTHER" id="PTHR11579:SF0">
    <property type="entry name" value="PROTEIN-L-ISOASPARTATE(D-ASPARTATE) O-METHYLTRANSFERASE"/>
    <property type="match status" value="1"/>
</dbReference>
<dbReference type="InterPro" id="IPR029063">
    <property type="entry name" value="SAM-dependent_MTases_sf"/>
</dbReference>
<comment type="catalytic activity">
    <reaction evidence="7">
        <text>[protein]-L-isoaspartate + S-adenosyl-L-methionine = [protein]-L-isoaspartate alpha-methyl ester + S-adenosyl-L-homocysteine</text>
        <dbReference type="Rhea" id="RHEA:12705"/>
        <dbReference type="Rhea" id="RHEA-COMP:12143"/>
        <dbReference type="Rhea" id="RHEA-COMP:12144"/>
        <dbReference type="ChEBI" id="CHEBI:57856"/>
        <dbReference type="ChEBI" id="CHEBI:59789"/>
        <dbReference type="ChEBI" id="CHEBI:90596"/>
        <dbReference type="ChEBI" id="CHEBI:90598"/>
        <dbReference type="EC" id="2.1.1.77"/>
    </reaction>
</comment>
<evidence type="ECO:0000256" key="7">
    <source>
        <dbReference type="HAMAP-Rule" id="MF_00090"/>
    </source>
</evidence>
<dbReference type="InterPro" id="IPR000682">
    <property type="entry name" value="PCMT"/>
</dbReference>
<evidence type="ECO:0000313" key="8">
    <source>
        <dbReference type="EMBL" id="RIE17009.1"/>
    </source>
</evidence>
<dbReference type="Proteomes" id="UP000266113">
    <property type="component" value="Unassembled WGS sequence"/>
</dbReference>
<keyword evidence="6 7" id="KW-0949">S-adenosyl-L-methionine</keyword>
<dbReference type="GO" id="GO:0005737">
    <property type="term" value="C:cytoplasm"/>
    <property type="evidence" value="ECO:0007669"/>
    <property type="project" value="UniProtKB-SubCell"/>
</dbReference>
<comment type="caution">
    <text evidence="8">The sequence shown here is derived from an EMBL/GenBank/DDBJ whole genome shotgun (WGS) entry which is preliminary data.</text>
</comment>
<evidence type="ECO:0000313" key="9">
    <source>
        <dbReference type="Proteomes" id="UP000266113"/>
    </source>
</evidence>
<dbReference type="GO" id="GO:0030091">
    <property type="term" value="P:protein repair"/>
    <property type="evidence" value="ECO:0007669"/>
    <property type="project" value="UniProtKB-UniRule"/>
</dbReference>
<dbReference type="FunFam" id="3.40.50.150:FF:000010">
    <property type="entry name" value="Protein-L-isoaspartate O-methyltransferase"/>
    <property type="match status" value="1"/>
</dbReference>
<dbReference type="NCBIfam" id="TIGR00080">
    <property type="entry name" value="pimt"/>
    <property type="match status" value="1"/>
</dbReference>
<dbReference type="PROSITE" id="PS01279">
    <property type="entry name" value="PCMT"/>
    <property type="match status" value="1"/>
</dbReference>
<feature type="active site" evidence="7">
    <location>
        <position position="61"/>
    </location>
</feature>
<keyword evidence="9" id="KW-1185">Reference proteome</keyword>
<dbReference type="PANTHER" id="PTHR11579">
    <property type="entry name" value="PROTEIN-L-ISOASPARTATE O-METHYLTRANSFERASE"/>
    <property type="match status" value="1"/>
</dbReference>
<comment type="similarity">
    <text evidence="2 7">Belongs to the methyltransferase superfamily. L-isoaspartyl/D-aspartyl protein methyltransferase family.</text>
</comment>
<comment type="subcellular location">
    <subcellularLocation>
        <location evidence="1 7">Cytoplasm</location>
    </subcellularLocation>
</comment>
<evidence type="ECO:0000256" key="1">
    <source>
        <dbReference type="ARBA" id="ARBA00004496"/>
    </source>
</evidence>
<dbReference type="OrthoDB" id="9810066at2"/>
<comment type="function">
    <text evidence="7">Catalyzes the methyl esterification of L-isoaspartyl residues in peptides and proteins that result from spontaneous decomposition of normal L-aspartyl and L-asparaginyl residues. It plays a role in the repair and/or degradation of damaged proteins.</text>
</comment>
<organism evidence="8 9">
    <name type="scientific">Candidatus Cryosericum septentrionale</name>
    <dbReference type="NCBI Taxonomy" id="2290913"/>
    <lineage>
        <taxon>Bacteria</taxon>
        <taxon>Pseudomonadati</taxon>
        <taxon>Caldisericota/Cryosericota group</taxon>
        <taxon>Candidatus Cryosericota</taxon>
        <taxon>Candidatus Cryosericia</taxon>
        <taxon>Candidatus Cryosericales</taxon>
        <taxon>Candidatus Cryosericaceae</taxon>
        <taxon>Candidatus Cryosericum</taxon>
    </lineage>
</organism>
<dbReference type="AlphaFoldDB" id="A0A398DSI5"/>
<dbReference type="GO" id="GO:0032259">
    <property type="term" value="P:methylation"/>
    <property type="evidence" value="ECO:0007669"/>
    <property type="project" value="UniProtKB-KW"/>
</dbReference>
<evidence type="ECO:0000256" key="4">
    <source>
        <dbReference type="ARBA" id="ARBA00022603"/>
    </source>
</evidence>
<dbReference type="EC" id="2.1.1.77" evidence="7"/>
<protein>
    <recommendedName>
        <fullName evidence="7">Protein-L-isoaspartate O-methyltransferase</fullName>
        <ecNumber evidence="7">2.1.1.77</ecNumber>
    </recommendedName>
    <alternativeName>
        <fullName evidence="7">L-isoaspartyl protein carboxyl methyltransferase</fullName>
    </alternativeName>
    <alternativeName>
        <fullName evidence="7">Protein L-isoaspartyl methyltransferase</fullName>
    </alternativeName>
    <alternativeName>
        <fullName evidence="7">Protein-beta-aspartate methyltransferase</fullName>
        <shortName evidence="7">PIMT</shortName>
    </alternativeName>
</protein>
<keyword evidence="4 7" id="KW-0489">Methyltransferase</keyword>
<dbReference type="Pfam" id="PF01135">
    <property type="entry name" value="PCMT"/>
    <property type="match status" value="1"/>
</dbReference>
<evidence type="ECO:0000256" key="6">
    <source>
        <dbReference type="ARBA" id="ARBA00022691"/>
    </source>
</evidence>
<dbReference type="GO" id="GO:0004719">
    <property type="term" value="F:protein-L-isoaspartate (D-aspartate) O-methyltransferase activity"/>
    <property type="evidence" value="ECO:0007669"/>
    <property type="project" value="UniProtKB-UniRule"/>
</dbReference>
<dbReference type="SUPFAM" id="SSF53335">
    <property type="entry name" value="S-adenosyl-L-methionine-dependent methyltransferases"/>
    <property type="match status" value="1"/>
</dbReference>
<name>A0A398DSI5_9BACT</name>
<keyword evidence="3 7" id="KW-0963">Cytoplasm</keyword>
<evidence type="ECO:0000256" key="5">
    <source>
        <dbReference type="ARBA" id="ARBA00022679"/>
    </source>
</evidence>
<evidence type="ECO:0000256" key="2">
    <source>
        <dbReference type="ARBA" id="ARBA00005369"/>
    </source>
</evidence>
<dbReference type="CDD" id="cd02440">
    <property type="entry name" value="AdoMet_MTases"/>
    <property type="match status" value="1"/>
</dbReference>
<evidence type="ECO:0000256" key="3">
    <source>
        <dbReference type="ARBA" id="ARBA00022490"/>
    </source>
</evidence>
<dbReference type="HAMAP" id="MF_00090">
    <property type="entry name" value="PIMT"/>
    <property type="match status" value="1"/>
</dbReference>
<proteinExistence type="inferred from homology"/>
<gene>
    <name evidence="7" type="primary">pcm</name>
    <name evidence="8" type="ORF">SMC1_04135</name>
</gene>
<dbReference type="NCBIfam" id="NF001453">
    <property type="entry name" value="PRK00312.1"/>
    <property type="match status" value="1"/>
</dbReference>
<dbReference type="EMBL" id="QXIY01000016">
    <property type="protein sequence ID" value="RIE17009.1"/>
    <property type="molecule type" value="Genomic_DNA"/>
</dbReference>
<accession>A0A398DSI5</accession>
<dbReference type="Gene3D" id="3.40.50.150">
    <property type="entry name" value="Vaccinia Virus protein VP39"/>
    <property type="match status" value="1"/>
</dbReference>